<gene>
    <name evidence="1" type="ORF">DERYTH_LOCUS21320</name>
</gene>
<keyword evidence="2" id="KW-1185">Reference proteome</keyword>
<sequence length="105" mass="12031">MITKHKQTIHAKKLLQKNENQTSISDFALPIVLIEHVELPYLSTEEVIESLEYLDNDNHQIQLSNSTFMENFSNLPSIQKIKILAISVALRKNTLLDPDDNDLES</sequence>
<dbReference type="Proteomes" id="UP000789405">
    <property type="component" value="Unassembled WGS sequence"/>
</dbReference>
<name>A0A9N9P4K4_9GLOM</name>
<protein>
    <submittedName>
        <fullName evidence="1">22828_t:CDS:1</fullName>
    </submittedName>
</protein>
<dbReference type="AlphaFoldDB" id="A0A9N9P4K4"/>
<evidence type="ECO:0000313" key="2">
    <source>
        <dbReference type="Proteomes" id="UP000789405"/>
    </source>
</evidence>
<comment type="caution">
    <text evidence="1">The sequence shown here is derived from an EMBL/GenBank/DDBJ whole genome shotgun (WGS) entry which is preliminary data.</text>
</comment>
<dbReference type="EMBL" id="CAJVPY010026928">
    <property type="protein sequence ID" value="CAG8790467.1"/>
    <property type="molecule type" value="Genomic_DNA"/>
</dbReference>
<reference evidence="1" key="1">
    <citation type="submission" date="2021-06" db="EMBL/GenBank/DDBJ databases">
        <authorList>
            <person name="Kallberg Y."/>
            <person name="Tangrot J."/>
            <person name="Rosling A."/>
        </authorList>
    </citation>
    <scope>NUCLEOTIDE SEQUENCE</scope>
    <source>
        <strain evidence="1">MA453B</strain>
    </source>
</reference>
<accession>A0A9N9P4K4</accession>
<dbReference type="OrthoDB" id="2442473at2759"/>
<feature type="non-terminal residue" evidence="1">
    <location>
        <position position="105"/>
    </location>
</feature>
<evidence type="ECO:0000313" key="1">
    <source>
        <dbReference type="EMBL" id="CAG8790467.1"/>
    </source>
</evidence>
<proteinExistence type="predicted"/>
<organism evidence="1 2">
    <name type="scientific">Dentiscutata erythropus</name>
    <dbReference type="NCBI Taxonomy" id="1348616"/>
    <lineage>
        <taxon>Eukaryota</taxon>
        <taxon>Fungi</taxon>
        <taxon>Fungi incertae sedis</taxon>
        <taxon>Mucoromycota</taxon>
        <taxon>Glomeromycotina</taxon>
        <taxon>Glomeromycetes</taxon>
        <taxon>Diversisporales</taxon>
        <taxon>Gigasporaceae</taxon>
        <taxon>Dentiscutata</taxon>
    </lineage>
</organism>